<evidence type="ECO:0000259" key="2">
    <source>
        <dbReference type="Pfam" id="PF13439"/>
    </source>
</evidence>
<dbReference type="InterPro" id="IPR001296">
    <property type="entry name" value="Glyco_trans_1"/>
</dbReference>
<dbReference type="GO" id="GO:0016757">
    <property type="term" value="F:glycosyltransferase activity"/>
    <property type="evidence" value="ECO:0007669"/>
    <property type="project" value="InterPro"/>
</dbReference>
<keyword evidence="4" id="KW-1185">Reference proteome</keyword>
<evidence type="ECO:0000313" key="3">
    <source>
        <dbReference type="EMBL" id="MCS3904321.1"/>
    </source>
</evidence>
<accession>A0AAE3HN69</accession>
<reference evidence="3" key="1">
    <citation type="submission" date="2022-08" db="EMBL/GenBank/DDBJ databases">
        <title>Genomic Encyclopedia of Type Strains, Phase III (KMG-III): the genomes of soil and plant-associated and newly described type strains.</title>
        <authorList>
            <person name="Whitman W."/>
        </authorList>
    </citation>
    <scope>NUCLEOTIDE SEQUENCE</scope>
    <source>
        <strain evidence="3">HMT 1</strain>
    </source>
</reference>
<dbReference type="GO" id="GO:1901135">
    <property type="term" value="P:carbohydrate derivative metabolic process"/>
    <property type="evidence" value="ECO:0007669"/>
    <property type="project" value="UniProtKB-ARBA"/>
</dbReference>
<name>A0AAE3HN69_9GAMM</name>
<dbReference type="PANTHER" id="PTHR12526:SF630">
    <property type="entry name" value="GLYCOSYLTRANSFERASE"/>
    <property type="match status" value="1"/>
</dbReference>
<dbReference type="PANTHER" id="PTHR12526">
    <property type="entry name" value="GLYCOSYLTRANSFERASE"/>
    <property type="match status" value="1"/>
</dbReference>
<dbReference type="SUPFAM" id="SSF53756">
    <property type="entry name" value="UDP-Glycosyltransferase/glycogen phosphorylase"/>
    <property type="match status" value="1"/>
</dbReference>
<gene>
    <name evidence="3" type="ORF">J2T55_002357</name>
</gene>
<dbReference type="InterPro" id="IPR028098">
    <property type="entry name" value="Glyco_trans_4-like_N"/>
</dbReference>
<evidence type="ECO:0000313" key="4">
    <source>
        <dbReference type="Proteomes" id="UP001204445"/>
    </source>
</evidence>
<dbReference type="Gene3D" id="3.40.50.2000">
    <property type="entry name" value="Glycogen Phosphorylase B"/>
    <property type="match status" value="2"/>
</dbReference>
<feature type="domain" description="Glycosyl transferase family 1" evidence="1">
    <location>
        <begin position="183"/>
        <end position="340"/>
    </location>
</feature>
<proteinExistence type="predicted"/>
<dbReference type="EMBL" id="JANUCT010000020">
    <property type="protein sequence ID" value="MCS3904321.1"/>
    <property type="molecule type" value="Genomic_DNA"/>
</dbReference>
<dbReference type="Pfam" id="PF00534">
    <property type="entry name" value="Glycos_transf_1"/>
    <property type="match status" value="1"/>
</dbReference>
<protein>
    <submittedName>
        <fullName evidence="3">Glycosyltransferase involved in cell wall biosynthesis</fullName>
    </submittedName>
</protein>
<sequence length="380" mass="42510">MKIMYLMDAYRDPYAGTEQQLYNLIDGLDRSRFTPALTLFRPSAHIDQYGFPCPVEVLNIRRMFSPRTLITMIRFALALRREHYRLVHIFFNDASILAPVFLKIFGIRVVISRRDMGFWYTPGKLAILRGNRFFIDRVIANSEAVKRVTHDKERVPLEKIQVIYNGHAQPATNPVDDSALENSSYLKNGEKVIGIVANIRPVKRIDDLIRAFGLLRRNRTDVKLVIVGSGDTGPLQELARELDLADHVHFTGAKTDIPPIIRQFDVGVLCSESEGLSNAIIEYMQCGVPVVCTDTGGNRELVQDGETGYRVPVGDIDMLAGKIGQLLEEPDRAAIMAHRAAARVAELCNMQSMLSRHAALYAGLADSRVNAGDKKTCPSE</sequence>
<dbReference type="AlphaFoldDB" id="A0AAE3HN69"/>
<evidence type="ECO:0000259" key="1">
    <source>
        <dbReference type="Pfam" id="PF00534"/>
    </source>
</evidence>
<comment type="caution">
    <text evidence="3">The sequence shown here is derived from an EMBL/GenBank/DDBJ whole genome shotgun (WGS) entry which is preliminary data.</text>
</comment>
<organism evidence="3 4">
    <name type="scientific">Methylohalomonas lacus</name>
    <dbReference type="NCBI Taxonomy" id="398773"/>
    <lineage>
        <taxon>Bacteria</taxon>
        <taxon>Pseudomonadati</taxon>
        <taxon>Pseudomonadota</taxon>
        <taxon>Gammaproteobacteria</taxon>
        <taxon>Methylohalomonadales</taxon>
        <taxon>Methylohalomonadaceae</taxon>
        <taxon>Methylohalomonas</taxon>
    </lineage>
</organism>
<dbReference type="RefSeq" id="WP_259057031.1">
    <property type="nucleotide sequence ID" value="NZ_JANUCT010000020.1"/>
</dbReference>
<dbReference type="Pfam" id="PF13439">
    <property type="entry name" value="Glyco_transf_4"/>
    <property type="match status" value="1"/>
</dbReference>
<feature type="domain" description="Glycosyltransferase subfamily 4-like N-terminal" evidence="2">
    <location>
        <begin position="16"/>
        <end position="166"/>
    </location>
</feature>
<dbReference type="Proteomes" id="UP001204445">
    <property type="component" value="Unassembled WGS sequence"/>
</dbReference>